<evidence type="ECO:0000313" key="3">
    <source>
        <dbReference type="EMBL" id="QXL90169.1"/>
    </source>
</evidence>
<keyword evidence="2" id="KW-0472">Membrane</keyword>
<protein>
    <submittedName>
        <fullName evidence="3">Uncharacterized protein</fullName>
    </submittedName>
</protein>
<feature type="transmembrane region" description="Helical" evidence="2">
    <location>
        <begin position="112"/>
        <end position="131"/>
    </location>
</feature>
<accession>A0A975U0N2</accession>
<reference evidence="3" key="1">
    <citation type="submission" date="2021-07" db="EMBL/GenBank/DDBJ databases">
        <title>Karlodiniumbacter phycospheric gen. nov., sp. nov., a phycosphere bacterium isolated from karlodinium veneficum.</title>
        <authorList>
            <person name="Peng Y."/>
            <person name="Jiang L."/>
            <person name="Lee J."/>
        </authorList>
    </citation>
    <scope>NUCLEOTIDE SEQUENCE</scope>
    <source>
        <strain evidence="3">N5</strain>
    </source>
</reference>
<feature type="transmembrane region" description="Helical" evidence="2">
    <location>
        <begin position="221"/>
        <end position="245"/>
    </location>
</feature>
<sequence>MPPPAGAAKADGAGGAKRVPQPGQDQRPGPWLARIALRLLLIAAIALVASKLISLSMDLTARLPEAGQGPMQLVLVLSALAIYALLIAIPFVPGIEVGIALLLLRGASIAPAVYLATLTGLLLAYFIGRLVPDATLERAFRDVRLHRAADLIAQNAAMTPEEREGALHARLPLWLRAALTRYRYVTLALLINLPGNAFLGGGGGLMIAAGLSHLFAPRQTILTLMLAVLPFPFTIWWFGTGMLGLSSG</sequence>
<dbReference type="AlphaFoldDB" id="A0A975U0N2"/>
<feature type="transmembrane region" description="Helical" evidence="2">
    <location>
        <begin position="184"/>
        <end position="209"/>
    </location>
</feature>
<keyword evidence="2" id="KW-0812">Transmembrane</keyword>
<organism evidence="3">
    <name type="scientific">Gymnodinialimonas phycosphaerae</name>
    <dbReference type="NCBI Taxonomy" id="2841589"/>
    <lineage>
        <taxon>Bacteria</taxon>
        <taxon>Pseudomonadati</taxon>
        <taxon>Pseudomonadota</taxon>
        <taxon>Alphaproteobacteria</taxon>
        <taxon>Rhodobacterales</taxon>
        <taxon>Paracoccaceae</taxon>
        <taxon>Gymnodinialimonas</taxon>
    </lineage>
</organism>
<evidence type="ECO:0000256" key="2">
    <source>
        <dbReference type="SAM" id="Phobius"/>
    </source>
</evidence>
<dbReference type="EMBL" id="CP078073">
    <property type="protein sequence ID" value="QXL90169.1"/>
    <property type="molecule type" value="Genomic_DNA"/>
</dbReference>
<keyword evidence="2" id="KW-1133">Transmembrane helix</keyword>
<evidence type="ECO:0000256" key="1">
    <source>
        <dbReference type="SAM" id="MobiDB-lite"/>
    </source>
</evidence>
<gene>
    <name evidence="3" type="ORF">KUL25_03265</name>
</gene>
<feature type="compositionally biased region" description="Low complexity" evidence="1">
    <location>
        <begin position="1"/>
        <end position="11"/>
    </location>
</feature>
<proteinExistence type="predicted"/>
<name>A0A975U0N2_9RHOB</name>
<feature type="region of interest" description="Disordered" evidence="1">
    <location>
        <begin position="1"/>
        <end position="27"/>
    </location>
</feature>
<feature type="transmembrane region" description="Helical" evidence="2">
    <location>
        <begin position="31"/>
        <end position="53"/>
    </location>
</feature>
<feature type="transmembrane region" description="Helical" evidence="2">
    <location>
        <begin position="73"/>
        <end position="92"/>
    </location>
</feature>